<sequence>MEKTTKRRKTSPPPASLLSALSLEKRQRDLTIIDSYVKKQCIVPE</sequence>
<dbReference type="AlphaFoldDB" id="A0A9W4T0G7"/>
<feature type="compositionally biased region" description="Basic residues" evidence="1">
    <location>
        <begin position="1"/>
        <end position="10"/>
    </location>
</feature>
<organism evidence="2 3">
    <name type="scientific">Funneliformis geosporum</name>
    <dbReference type="NCBI Taxonomy" id="1117311"/>
    <lineage>
        <taxon>Eukaryota</taxon>
        <taxon>Fungi</taxon>
        <taxon>Fungi incertae sedis</taxon>
        <taxon>Mucoromycota</taxon>
        <taxon>Glomeromycotina</taxon>
        <taxon>Glomeromycetes</taxon>
        <taxon>Glomerales</taxon>
        <taxon>Glomeraceae</taxon>
        <taxon>Funneliformis</taxon>
    </lineage>
</organism>
<feature type="region of interest" description="Disordered" evidence="1">
    <location>
        <begin position="1"/>
        <end position="21"/>
    </location>
</feature>
<keyword evidence="3" id="KW-1185">Reference proteome</keyword>
<evidence type="ECO:0000313" key="2">
    <source>
        <dbReference type="EMBL" id="CAI2187974.1"/>
    </source>
</evidence>
<reference evidence="2" key="1">
    <citation type="submission" date="2022-08" db="EMBL/GenBank/DDBJ databases">
        <authorList>
            <person name="Kallberg Y."/>
            <person name="Tangrot J."/>
            <person name="Rosling A."/>
        </authorList>
    </citation>
    <scope>NUCLEOTIDE SEQUENCE</scope>
    <source>
        <strain evidence="2">Wild A</strain>
    </source>
</reference>
<dbReference type="Proteomes" id="UP001153678">
    <property type="component" value="Unassembled WGS sequence"/>
</dbReference>
<evidence type="ECO:0000256" key="1">
    <source>
        <dbReference type="SAM" id="MobiDB-lite"/>
    </source>
</evidence>
<accession>A0A9W4T0G7</accession>
<gene>
    <name evidence="2" type="ORF">FWILDA_LOCUS13349</name>
</gene>
<comment type="caution">
    <text evidence="2">The sequence shown here is derived from an EMBL/GenBank/DDBJ whole genome shotgun (WGS) entry which is preliminary data.</text>
</comment>
<dbReference type="EMBL" id="CAMKVN010004908">
    <property type="protein sequence ID" value="CAI2187974.1"/>
    <property type="molecule type" value="Genomic_DNA"/>
</dbReference>
<proteinExistence type="predicted"/>
<evidence type="ECO:0000313" key="3">
    <source>
        <dbReference type="Proteomes" id="UP001153678"/>
    </source>
</evidence>
<feature type="non-terminal residue" evidence="2">
    <location>
        <position position="45"/>
    </location>
</feature>
<protein>
    <submittedName>
        <fullName evidence="2">1342_t:CDS:1</fullName>
    </submittedName>
</protein>
<name>A0A9W4T0G7_9GLOM</name>